<sequence>MTVADPADTATVLAATRTERAALAADLAGLSAAQWAAPSLCDRWTVEDTVAHLTAAASVGPWRWLRSVLGARFDFDLHNARRLAEHRGATPAETLARFRGVIDSTTSTWGPKAAWLGEVVVHGEDVRRPLGIGYAPPVATTTAVAAFFASRDFTVSGRTVSAGLHLRATDGPFDVGDGPEVTGPTLALVMVMAGRAAHLDDLHGPGVATLRERLAPPSA</sequence>
<dbReference type="Gene3D" id="1.20.120.450">
    <property type="entry name" value="dinb family like domain"/>
    <property type="match status" value="1"/>
</dbReference>
<dbReference type="GO" id="GO:0016853">
    <property type="term" value="F:isomerase activity"/>
    <property type="evidence" value="ECO:0007669"/>
    <property type="project" value="UniProtKB-KW"/>
</dbReference>
<dbReference type="InterPro" id="IPR017517">
    <property type="entry name" value="Maleyloyr_isom"/>
</dbReference>
<comment type="caution">
    <text evidence="2">The sequence shown here is derived from an EMBL/GenBank/DDBJ whole genome shotgun (WGS) entry which is preliminary data.</text>
</comment>
<name>A0ABT5SM51_9PSEU</name>
<reference evidence="2 3" key="1">
    <citation type="submission" date="2023-02" db="EMBL/GenBank/DDBJ databases">
        <title>Genome sequencing required for Actinomycetospora new species description.</title>
        <authorList>
            <person name="Saimee Y."/>
            <person name="Duangmal K."/>
        </authorList>
    </citation>
    <scope>NUCLEOTIDE SEQUENCE [LARGE SCALE GENOMIC DNA]</scope>
    <source>
        <strain evidence="2 3">DW7H6</strain>
    </source>
</reference>
<keyword evidence="3" id="KW-1185">Reference proteome</keyword>
<dbReference type="SUPFAM" id="SSF109854">
    <property type="entry name" value="DinB/YfiT-like putative metalloenzymes"/>
    <property type="match status" value="1"/>
</dbReference>
<dbReference type="InterPro" id="IPR024344">
    <property type="entry name" value="MDMPI_metal-binding"/>
</dbReference>
<dbReference type="RefSeq" id="WP_274198463.1">
    <property type="nucleotide sequence ID" value="NZ_JAQZAO010000001.1"/>
</dbReference>
<dbReference type="InterPro" id="IPR034660">
    <property type="entry name" value="DinB/YfiT-like"/>
</dbReference>
<evidence type="ECO:0000259" key="1">
    <source>
        <dbReference type="Pfam" id="PF11716"/>
    </source>
</evidence>
<keyword evidence="2" id="KW-0413">Isomerase</keyword>
<accession>A0ABT5SM51</accession>
<dbReference type="Proteomes" id="UP001300763">
    <property type="component" value="Unassembled WGS sequence"/>
</dbReference>
<gene>
    <name evidence="2" type="ORF">PGB27_00995</name>
</gene>
<feature type="domain" description="Mycothiol-dependent maleylpyruvate isomerase metal-binding" evidence="1">
    <location>
        <begin position="17"/>
        <end position="117"/>
    </location>
</feature>
<proteinExistence type="predicted"/>
<dbReference type="EMBL" id="JAQZAO010000001">
    <property type="protein sequence ID" value="MDD7963910.1"/>
    <property type="molecule type" value="Genomic_DNA"/>
</dbReference>
<dbReference type="Pfam" id="PF11716">
    <property type="entry name" value="MDMPI_N"/>
    <property type="match status" value="1"/>
</dbReference>
<organism evidence="2 3">
    <name type="scientific">Actinomycetospora lemnae</name>
    <dbReference type="NCBI Taxonomy" id="3019891"/>
    <lineage>
        <taxon>Bacteria</taxon>
        <taxon>Bacillati</taxon>
        <taxon>Actinomycetota</taxon>
        <taxon>Actinomycetes</taxon>
        <taxon>Pseudonocardiales</taxon>
        <taxon>Pseudonocardiaceae</taxon>
        <taxon>Actinomycetospora</taxon>
    </lineage>
</organism>
<dbReference type="NCBIfam" id="TIGR03083">
    <property type="entry name" value="maleylpyruvate isomerase family mycothiol-dependent enzyme"/>
    <property type="match status" value="1"/>
</dbReference>
<evidence type="ECO:0000313" key="2">
    <source>
        <dbReference type="EMBL" id="MDD7963910.1"/>
    </source>
</evidence>
<protein>
    <submittedName>
        <fullName evidence="2">Maleylpyruvate isomerase family mycothiol-dependent enzyme</fullName>
    </submittedName>
</protein>
<evidence type="ECO:0000313" key="3">
    <source>
        <dbReference type="Proteomes" id="UP001300763"/>
    </source>
</evidence>